<proteinExistence type="predicted"/>
<reference evidence="3" key="1">
    <citation type="submission" date="2016-10" db="EMBL/GenBank/DDBJ databases">
        <title>Sequence of Gallionella enrichment culture.</title>
        <authorList>
            <person name="Poehlein A."/>
            <person name="Muehling M."/>
            <person name="Daniel R."/>
        </authorList>
    </citation>
    <scope>NUCLEOTIDE SEQUENCE</scope>
</reference>
<dbReference type="InterPro" id="IPR031044">
    <property type="entry name" value="Small_Trp_rich"/>
</dbReference>
<organism evidence="3">
    <name type="scientific">mine drainage metagenome</name>
    <dbReference type="NCBI Taxonomy" id="410659"/>
    <lineage>
        <taxon>unclassified sequences</taxon>
        <taxon>metagenomes</taxon>
        <taxon>ecological metagenomes</taxon>
    </lineage>
</organism>
<evidence type="ECO:0000256" key="1">
    <source>
        <dbReference type="SAM" id="MobiDB-lite"/>
    </source>
</evidence>
<comment type="caution">
    <text evidence="3">The sequence shown here is derived from an EMBL/GenBank/DDBJ whole genome shotgun (WGS) entry which is preliminary data.</text>
</comment>
<feature type="region of interest" description="Disordered" evidence="1">
    <location>
        <begin position="60"/>
        <end position="82"/>
    </location>
</feature>
<protein>
    <recommendedName>
        <fullName evidence="4">TIGR04438 family Trp-rich protein</fullName>
    </recommendedName>
</protein>
<dbReference type="EMBL" id="MLJW01004983">
    <property type="protein sequence ID" value="OIQ68985.1"/>
    <property type="molecule type" value="Genomic_DNA"/>
</dbReference>
<dbReference type="NCBIfam" id="TIGR04438">
    <property type="entry name" value="small_Trp_rich"/>
    <property type="match status" value="1"/>
</dbReference>
<evidence type="ECO:0008006" key="4">
    <source>
        <dbReference type="Google" id="ProtNLM"/>
    </source>
</evidence>
<keyword evidence="2" id="KW-0472">Membrane</keyword>
<sequence length="82" mass="9678">MAFVILGLILLALKLLAIAPVAAWSWWWTLLPFALAFVWWEVIDPMFNISKKRAMNDMAQRQNNRRQKYRENLGFGGQKRKK</sequence>
<dbReference type="AlphaFoldDB" id="A0A1J5PBE5"/>
<name>A0A1J5PBE5_9ZZZZ</name>
<keyword evidence="2" id="KW-1133">Transmembrane helix</keyword>
<keyword evidence="2" id="KW-0812">Transmembrane</keyword>
<feature type="transmembrane region" description="Helical" evidence="2">
    <location>
        <begin position="27"/>
        <end position="43"/>
    </location>
</feature>
<accession>A0A1J5PBE5</accession>
<gene>
    <name evidence="3" type="ORF">GALL_494180</name>
</gene>
<evidence type="ECO:0000313" key="3">
    <source>
        <dbReference type="EMBL" id="OIQ68985.1"/>
    </source>
</evidence>
<evidence type="ECO:0000256" key="2">
    <source>
        <dbReference type="SAM" id="Phobius"/>
    </source>
</evidence>